<keyword evidence="2" id="KW-1185">Reference proteome</keyword>
<dbReference type="AlphaFoldDB" id="A0A9J7KR87"/>
<evidence type="ECO:0000313" key="3">
    <source>
        <dbReference type="RefSeq" id="XP_035668932.1"/>
    </source>
</evidence>
<reference evidence="2" key="1">
    <citation type="journal article" date="2020" name="Nat. Ecol. Evol.">
        <title>Deeply conserved synteny resolves early events in vertebrate evolution.</title>
        <authorList>
            <person name="Simakov O."/>
            <person name="Marletaz F."/>
            <person name="Yue J.X."/>
            <person name="O'Connell B."/>
            <person name="Jenkins J."/>
            <person name="Brandt A."/>
            <person name="Calef R."/>
            <person name="Tung C.H."/>
            <person name="Huang T.K."/>
            <person name="Schmutz J."/>
            <person name="Satoh N."/>
            <person name="Yu J.K."/>
            <person name="Putnam N.H."/>
            <person name="Green R.E."/>
            <person name="Rokhsar D.S."/>
        </authorList>
    </citation>
    <scope>NUCLEOTIDE SEQUENCE [LARGE SCALE GENOMIC DNA]</scope>
    <source>
        <strain evidence="2">S238N-H82</strain>
    </source>
</reference>
<proteinExistence type="predicted"/>
<name>A0A9J7KR87_BRAFL</name>
<accession>A0A9J7KR87</accession>
<reference evidence="3" key="2">
    <citation type="submission" date="2025-08" db="UniProtKB">
        <authorList>
            <consortium name="RefSeq"/>
        </authorList>
    </citation>
    <scope>IDENTIFICATION</scope>
    <source>
        <strain evidence="3">S238N-H82</strain>
        <tissue evidence="3">Testes</tissue>
    </source>
</reference>
<dbReference type="GeneID" id="118411034"/>
<dbReference type="Proteomes" id="UP000001554">
    <property type="component" value="Chromosome 3"/>
</dbReference>
<organism evidence="2 3">
    <name type="scientific">Branchiostoma floridae</name>
    <name type="common">Florida lancelet</name>
    <name type="synonym">Amphioxus</name>
    <dbReference type="NCBI Taxonomy" id="7739"/>
    <lineage>
        <taxon>Eukaryota</taxon>
        <taxon>Metazoa</taxon>
        <taxon>Chordata</taxon>
        <taxon>Cephalochordata</taxon>
        <taxon>Leptocardii</taxon>
        <taxon>Amphioxiformes</taxon>
        <taxon>Branchiostomatidae</taxon>
        <taxon>Branchiostoma</taxon>
    </lineage>
</organism>
<dbReference type="RefSeq" id="XP_035668932.1">
    <property type="nucleotide sequence ID" value="XM_035813039.1"/>
</dbReference>
<protein>
    <submittedName>
        <fullName evidence="3">Uncharacterized protein LOC118411034</fullName>
    </submittedName>
</protein>
<evidence type="ECO:0000313" key="2">
    <source>
        <dbReference type="Proteomes" id="UP000001554"/>
    </source>
</evidence>
<evidence type="ECO:0000256" key="1">
    <source>
        <dbReference type="SAM" id="Coils"/>
    </source>
</evidence>
<keyword evidence="1" id="KW-0175">Coiled coil</keyword>
<dbReference type="KEGG" id="bfo:118411034"/>
<gene>
    <name evidence="3" type="primary">LOC118411034</name>
</gene>
<feature type="coiled-coil region" evidence="1">
    <location>
        <begin position="85"/>
        <end position="112"/>
    </location>
</feature>
<sequence>MEQVIPTTPSRKVLGTVNTPTSGRVFKQAKRRSVASAPGIVPVPKTPLRGGLRFNSTDTPQKIYEDENNPPTVTIATSASPEEKLVKAQKDLQEKDQLIIQLQQQLAQLQLTSPARLQGKLAASLSAAQQPTVQGFFITVNHPTTVASFASQLLS</sequence>